<dbReference type="PANTHER" id="PTHR24223:SF443">
    <property type="entry name" value="MULTIDRUG-RESISTANCE LIKE PROTEIN 1, ISOFORM I"/>
    <property type="match status" value="1"/>
</dbReference>
<evidence type="ECO:0000256" key="7">
    <source>
        <dbReference type="ARBA" id="ARBA00022840"/>
    </source>
</evidence>
<accession>A0ABQ9FTP5</accession>
<evidence type="ECO:0000256" key="9">
    <source>
        <dbReference type="ARBA" id="ARBA00023136"/>
    </source>
</evidence>
<dbReference type="Pfam" id="PF24357">
    <property type="entry name" value="TMD0_ABC"/>
    <property type="match status" value="1"/>
</dbReference>
<feature type="compositionally biased region" description="Basic and acidic residues" evidence="12">
    <location>
        <begin position="923"/>
        <end position="935"/>
    </location>
</feature>
<keyword evidence="8 13" id="KW-1133">Transmembrane helix</keyword>
<protein>
    <recommendedName>
        <fullName evidence="10">ABC-type glutathione-S-conjugate transporter</fullName>
        <ecNumber evidence="10">7.6.2.3</ecNumber>
    </recommendedName>
</protein>
<dbReference type="EC" id="7.6.2.3" evidence="10"/>
<dbReference type="Gene3D" id="3.40.50.300">
    <property type="entry name" value="P-loop containing nucleotide triphosphate hydrolases"/>
    <property type="match status" value="1"/>
</dbReference>
<evidence type="ECO:0000313" key="16">
    <source>
        <dbReference type="EMBL" id="KAJ8319362.1"/>
    </source>
</evidence>
<dbReference type="InterPro" id="IPR003593">
    <property type="entry name" value="AAA+_ATPase"/>
</dbReference>
<feature type="transmembrane region" description="Helical" evidence="13">
    <location>
        <begin position="329"/>
        <end position="348"/>
    </location>
</feature>
<dbReference type="SUPFAM" id="SSF52540">
    <property type="entry name" value="P-loop containing nucleoside triphosphate hydrolases"/>
    <property type="match status" value="1"/>
</dbReference>
<organism evidence="16 17">
    <name type="scientific">Tegillarca granosa</name>
    <name type="common">Malaysian cockle</name>
    <name type="synonym">Anadara granosa</name>
    <dbReference type="NCBI Taxonomy" id="220873"/>
    <lineage>
        <taxon>Eukaryota</taxon>
        <taxon>Metazoa</taxon>
        <taxon>Spiralia</taxon>
        <taxon>Lophotrochozoa</taxon>
        <taxon>Mollusca</taxon>
        <taxon>Bivalvia</taxon>
        <taxon>Autobranchia</taxon>
        <taxon>Pteriomorphia</taxon>
        <taxon>Arcoida</taxon>
        <taxon>Arcoidea</taxon>
        <taxon>Arcidae</taxon>
        <taxon>Tegillarca</taxon>
    </lineage>
</organism>
<dbReference type="InterPro" id="IPR056227">
    <property type="entry name" value="TMD0_ABC"/>
</dbReference>
<evidence type="ECO:0000256" key="4">
    <source>
        <dbReference type="ARBA" id="ARBA00022692"/>
    </source>
</evidence>
<dbReference type="InterPro" id="IPR027417">
    <property type="entry name" value="P-loop_NTPase"/>
</dbReference>
<feature type="transmembrane region" description="Helical" evidence="13">
    <location>
        <begin position="972"/>
        <end position="991"/>
    </location>
</feature>
<evidence type="ECO:0000256" key="5">
    <source>
        <dbReference type="ARBA" id="ARBA00022737"/>
    </source>
</evidence>
<feature type="domain" description="ABC transporter" evidence="14">
    <location>
        <begin position="636"/>
        <end position="883"/>
    </location>
</feature>
<feature type="transmembrane region" description="Helical" evidence="13">
    <location>
        <begin position="1028"/>
        <end position="1049"/>
    </location>
</feature>
<evidence type="ECO:0000256" key="12">
    <source>
        <dbReference type="SAM" id="MobiDB-lite"/>
    </source>
</evidence>
<dbReference type="Gene3D" id="1.20.1560.10">
    <property type="entry name" value="ABC transporter type 1, transmembrane domain"/>
    <property type="match status" value="3"/>
</dbReference>
<evidence type="ECO:0000259" key="15">
    <source>
        <dbReference type="PROSITE" id="PS50929"/>
    </source>
</evidence>
<evidence type="ECO:0000256" key="1">
    <source>
        <dbReference type="ARBA" id="ARBA00004128"/>
    </source>
</evidence>
<sequence length="1229" mass="137705">MDQERGGFCQTPFWDEDATWNTTDPDFTPCFQKTFLLWLPSALLVIGAPFRFYSLTRNKTESIPFTWLNILKTILAVLIAVITVADISKTIHEYATGAVVPTVNFISPLVLCLTMVLVVILIHHERKQGVHSSGFLFIFWLLLFFDSILVFQSKVRDAVTEGAVSDIFRFVTFMLFFPLVITELILSAFVDKHPSVLLIQDKNACPENNSSVLSRITFWWFSSLVVQGYKRALVRDDLWSLNEEDKSSTVVPKFEKHWDCEVAKSKRNRNRNTRDTPIVDGTEMRTINQDGQTYAEVPVNEGKKCQASLFTGLTKTYGPLFLLSALYKLLFDIMQFLAPILLKFLIQFTKNKMEYYWRGFFYAALMFVNATLQSLILHQYFHGCQLLGMRMRTSLIASVYKKTINLSNAARKLSTVGEIVNLMSVDAQRFMDLMTYLHMIWSGPFQIIISIYLLYDTLGYSIFAGVAIMIILIPINAAIAKKTRDYQAKQMRLKDQRIKLMNEILNGMKVLKLYAWESSFEKQVLELRKKELSVLKRLAYLNACVSFTWTTAPYVVSLVTFAVYVLSDPNNILDAEKAFVSLSLFNILRFPLSMLPQVISSLVQANVSLKRLEKFLNHEELDSSAVQHDISAKHAISMENCTVTWDHETVSTLRNINLQIPDGSLVAIVGAVGSGKSSMLSAMLGEMEKVSGSVNVKGSVAYVAQQAWIQNATVQDNILFGKSKNQVEYESIIEGCALKTDLEILPAGDQTEIGEKGINLSGGQKQRVSLARACYQDADVYLLDDPLSAVDSHVGRHIFDNIVGPNGLLKDKISEYGSYKQLLSHNGAFAEFLRNYLTEELENDELEADLDDIGVAEDIVSQLGSVMGDEKAKKLQKQVSVISSRIRTMSGGSSENITQKSGSVTSLTKSLGSNGPGTPSLKSKSDHSHHKKDDGVAENMIKQVEEKKKEDKLIKAESVETGSVKYTVFLSYLKSVGPILSPCIMLFYILYNVTSVYSNFWLSDWSNDNVTVTNGTIDTAQRDLRLGVYGALGFIQGFFAVFASIALYVGNVLAGKKLHAGILKNTLASSMTFFDTTPQGRIMNRFSKDIDVIDTIIPRVFESWWACLLKVISVPVVIGLRIFIVMASIALYVGNVWAGMKLHAGLLKNILASSMNFFDTTPQGRIMNRFSKDIDVLDTILARIYESWWACLLRVISVPVVIGLSTPLFLTIILPIAILYIAVQDSFCW</sequence>
<dbReference type="EMBL" id="JARBDR010000214">
    <property type="protein sequence ID" value="KAJ8319362.1"/>
    <property type="molecule type" value="Genomic_DNA"/>
</dbReference>
<dbReference type="Pfam" id="PF00664">
    <property type="entry name" value="ABC_membrane"/>
    <property type="match status" value="3"/>
</dbReference>
<dbReference type="InterPro" id="IPR050173">
    <property type="entry name" value="ABC_transporter_C-like"/>
</dbReference>
<comment type="subcellular location">
    <subcellularLocation>
        <location evidence="1">Vacuole membrane</location>
        <topology evidence="1">Multi-pass membrane protein</topology>
    </subcellularLocation>
</comment>
<dbReference type="PANTHER" id="PTHR24223">
    <property type="entry name" value="ATP-BINDING CASSETTE SUB-FAMILY C"/>
    <property type="match status" value="1"/>
</dbReference>
<dbReference type="SUPFAM" id="SSF90123">
    <property type="entry name" value="ABC transporter transmembrane region"/>
    <property type="match status" value="3"/>
</dbReference>
<keyword evidence="5" id="KW-0677">Repeat</keyword>
<dbReference type="Proteomes" id="UP001217089">
    <property type="component" value="Unassembled WGS sequence"/>
</dbReference>
<feature type="transmembrane region" description="Helical" evidence="13">
    <location>
        <begin position="538"/>
        <end position="566"/>
    </location>
</feature>
<dbReference type="InterPro" id="IPR036640">
    <property type="entry name" value="ABC1_TM_sf"/>
</dbReference>
<feature type="transmembrane region" description="Helical" evidence="13">
    <location>
        <begin position="1107"/>
        <end position="1133"/>
    </location>
</feature>
<feature type="transmembrane region" description="Helical" evidence="13">
    <location>
        <begin position="167"/>
        <end position="190"/>
    </location>
</feature>
<evidence type="ECO:0000256" key="11">
    <source>
        <dbReference type="ARBA" id="ARBA00047523"/>
    </source>
</evidence>
<dbReference type="SMART" id="SM00382">
    <property type="entry name" value="AAA"/>
    <property type="match status" value="1"/>
</dbReference>
<feature type="transmembrane region" description="Helical" evidence="13">
    <location>
        <begin position="134"/>
        <end position="155"/>
    </location>
</feature>
<evidence type="ECO:0000259" key="14">
    <source>
        <dbReference type="PROSITE" id="PS50893"/>
    </source>
</evidence>
<feature type="compositionally biased region" description="Polar residues" evidence="12">
    <location>
        <begin position="890"/>
        <end position="921"/>
    </location>
</feature>
<feature type="domain" description="ABC transmembrane type-1" evidence="15">
    <location>
        <begin position="322"/>
        <end position="604"/>
    </location>
</feature>
<feature type="transmembrane region" description="Helical" evidence="13">
    <location>
        <begin position="460"/>
        <end position="479"/>
    </location>
</feature>
<feature type="transmembrane region" description="Helical" evidence="13">
    <location>
        <begin position="360"/>
        <end position="381"/>
    </location>
</feature>
<feature type="transmembrane region" description="Helical" evidence="13">
    <location>
        <begin position="65"/>
        <end position="85"/>
    </location>
</feature>
<gene>
    <name evidence="16" type="ORF">KUTeg_004453</name>
</gene>
<comment type="catalytic activity">
    <reaction evidence="11">
        <text>leukotriene C4(in) + ATP + H2O = leukotriene C4(out) + ADP + phosphate + H(+)</text>
        <dbReference type="Rhea" id="RHEA:38963"/>
        <dbReference type="ChEBI" id="CHEBI:15377"/>
        <dbReference type="ChEBI" id="CHEBI:15378"/>
        <dbReference type="ChEBI" id="CHEBI:30616"/>
        <dbReference type="ChEBI" id="CHEBI:43474"/>
        <dbReference type="ChEBI" id="CHEBI:57973"/>
        <dbReference type="ChEBI" id="CHEBI:456216"/>
    </reaction>
    <physiologicalReaction direction="left-to-right" evidence="11">
        <dbReference type="Rhea" id="RHEA:38964"/>
    </physiologicalReaction>
</comment>
<keyword evidence="7" id="KW-0067">ATP-binding</keyword>
<feature type="transmembrane region" description="Helical" evidence="13">
    <location>
        <begin position="433"/>
        <end position="454"/>
    </location>
</feature>
<proteinExistence type="inferred from homology"/>
<comment type="caution">
    <text evidence="16">The sequence shown here is derived from an EMBL/GenBank/DDBJ whole genome shotgun (WGS) entry which is preliminary data.</text>
</comment>
<dbReference type="PROSITE" id="PS50893">
    <property type="entry name" value="ABC_TRANSPORTER_2"/>
    <property type="match status" value="1"/>
</dbReference>
<feature type="transmembrane region" description="Helical" evidence="13">
    <location>
        <begin position="35"/>
        <end position="53"/>
    </location>
</feature>
<evidence type="ECO:0000256" key="3">
    <source>
        <dbReference type="ARBA" id="ARBA00022448"/>
    </source>
</evidence>
<evidence type="ECO:0000256" key="13">
    <source>
        <dbReference type="SAM" id="Phobius"/>
    </source>
</evidence>
<dbReference type="CDD" id="cd03250">
    <property type="entry name" value="ABCC_MRP_domain1"/>
    <property type="match status" value="1"/>
</dbReference>
<feature type="domain" description="ABC transmembrane type-1" evidence="15">
    <location>
        <begin position="984"/>
        <end position="1114"/>
    </location>
</feature>
<name>A0ABQ9FTP5_TEGGR</name>
<keyword evidence="17" id="KW-1185">Reference proteome</keyword>
<keyword evidence="6" id="KW-0547">Nucleotide-binding</keyword>
<keyword evidence="9 13" id="KW-0472">Membrane</keyword>
<feature type="region of interest" description="Disordered" evidence="12">
    <location>
        <begin position="890"/>
        <end position="936"/>
    </location>
</feature>
<evidence type="ECO:0000256" key="6">
    <source>
        <dbReference type="ARBA" id="ARBA00022741"/>
    </source>
</evidence>
<reference evidence="16 17" key="1">
    <citation type="submission" date="2022-12" db="EMBL/GenBank/DDBJ databases">
        <title>Chromosome-level genome of Tegillarca granosa.</title>
        <authorList>
            <person name="Kim J."/>
        </authorList>
    </citation>
    <scope>NUCLEOTIDE SEQUENCE [LARGE SCALE GENOMIC DNA]</scope>
    <source>
        <strain evidence="16">Teg-2019</strain>
        <tissue evidence="16">Adductor muscle</tissue>
    </source>
</reference>
<feature type="transmembrane region" description="Helical" evidence="13">
    <location>
        <begin position="105"/>
        <end position="122"/>
    </location>
</feature>
<evidence type="ECO:0000313" key="17">
    <source>
        <dbReference type="Proteomes" id="UP001217089"/>
    </source>
</evidence>
<keyword evidence="4 13" id="KW-0812">Transmembrane</keyword>
<dbReference type="PROSITE" id="PS50929">
    <property type="entry name" value="ABC_TM1F"/>
    <property type="match status" value="3"/>
</dbReference>
<keyword evidence="3" id="KW-0813">Transport</keyword>
<dbReference type="InterPro" id="IPR011527">
    <property type="entry name" value="ABC1_TM_dom"/>
</dbReference>
<evidence type="ECO:0000256" key="10">
    <source>
        <dbReference type="ARBA" id="ARBA00024220"/>
    </source>
</evidence>
<dbReference type="InterPro" id="IPR003439">
    <property type="entry name" value="ABC_transporter-like_ATP-bd"/>
</dbReference>
<dbReference type="Pfam" id="PF00005">
    <property type="entry name" value="ABC_tran"/>
    <property type="match status" value="1"/>
</dbReference>
<feature type="domain" description="ABC transmembrane type-1" evidence="15">
    <location>
        <begin position="1122"/>
        <end position="1224"/>
    </location>
</feature>
<dbReference type="CDD" id="cd18595">
    <property type="entry name" value="ABC_6TM_MRP1_2_3_6_D1_like"/>
    <property type="match status" value="1"/>
</dbReference>
<comment type="similarity">
    <text evidence="2">Belongs to the ABC transporter superfamily. ABCC family. Conjugate transporter (TC 3.A.1.208) subfamily.</text>
</comment>
<evidence type="ECO:0000256" key="2">
    <source>
        <dbReference type="ARBA" id="ARBA00009726"/>
    </source>
</evidence>
<evidence type="ECO:0000256" key="8">
    <source>
        <dbReference type="ARBA" id="ARBA00022989"/>
    </source>
</evidence>
<feature type="transmembrane region" description="Helical" evidence="13">
    <location>
        <begin position="1196"/>
        <end position="1223"/>
    </location>
</feature>